<feature type="region of interest" description="Disordered" evidence="4">
    <location>
        <begin position="272"/>
        <end position="315"/>
    </location>
</feature>
<dbReference type="EnsemblMetazoa" id="MESCA005263-RA">
    <property type="protein sequence ID" value="MESCA005263-PA"/>
    <property type="gene ID" value="MESCA005263"/>
</dbReference>
<proteinExistence type="inferred from homology"/>
<dbReference type="OMA" id="YEVMHLK"/>
<dbReference type="GO" id="GO:0006406">
    <property type="term" value="P:mRNA export from nucleus"/>
    <property type="evidence" value="ECO:0007669"/>
    <property type="project" value="TreeGrafter"/>
</dbReference>
<dbReference type="Pfam" id="PF09766">
    <property type="entry name" value="FmiP_Thoc5"/>
    <property type="match status" value="1"/>
</dbReference>
<keyword evidence="6" id="KW-1185">Reference proteome</keyword>
<protein>
    <recommendedName>
        <fullName evidence="7">THO complex subunit 5</fullName>
    </recommendedName>
</protein>
<evidence type="ECO:0000256" key="1">
    <source>
        <dbReference type="ARBA" id="ARBA00004123"/>
    </source>
</evidence>
<dbReference type="EMBL" id="CAQQ02063474">
    <property type="status" value="NOT_ANNOTATED_CDS"/>
    <property type="molecule type" value="Genomic_DNA"/>
</dbReference>
<comment type="subcellular location">
    <subcellularLocation>
        <location evidence="1">Nucleus</location>
    </subcellularLocation>
</comment>
<dbReference type="Proteomes" id="UP000015102">
    <property type="component" value="Unassembled WGS sequence"/>
</dbReference>
<evidence type="ECO:0000256" key="4">
    <source>
        <dbReference type="SAM" id="MobiDB-lite"/>
    </source>
</evidence>
<feature type="compositionally biased region" description="Acidic residues" evidence="4">
    <location>
        <begin position="272"/>
        <end position="283"/>
    </location>
</feature>
<accession>T1GNV2</accession>
<dbReference type="PANTHER" id="PTHR13375:SF3">
    <property type="entry name" value="THO COMPLEX SUBUNIT 5 HOMOLOG"/>
    <property type="match status" value="1"/>
</dbReference>
<dbReference type="EMBL" id="CAQQ02063473">
    <property type="status" value="NOT_ANNOTATED_CDS"/>
    <property type="molecule type" value="Genomic_DNA"/>
</dbReference>
<dbReference type="AlphaFoldDB" id="T1GNV2"/>
<dbReference type="InterPro" id="IPR019163">
    <property type="entry name" value="THO_Thoc5"/>
</dbReference>
<evidence type="ECO:0000256" key="3">
    <source>
        <dbReference type="ARBA" id="ARBA00023242"/>
    </source>
</evidence>
<comment type="similarity">
    <text evidence="2">Belongs to the THOC5 family.</text>
</comment>
<dbReference type="HOGENOM" id="CLU_023759_0_0_1"/>
<dbReference type="PANTHER" id="PTHR13375">
    <property type="entry name" value="FMS INTERACTING PROTEIN"/>
    <property type="match status" value="1"/>
</dbReference>
<reference evidence="6" key="1">
    <citation type="submission" date="2013-02" db="EMBL/GenBank/DDBJ databases">
        <authorList>
            <person name="Hughes D."/>
        </authorList>
    </citation>
    <scope>NUCLEOTIDE SEQUENCE</scope>
    <source>
        <strain>Durham</strain>
        <strain evidence="6">NC isolate 2 -- Noor lab</strain>
    </source>
</reference>
<dbReference type="STRING" id="36166.T1GNV2"/>
<evidence type="ECO:0000256" key="2">
    <source>
        <dbReference type="ARBA" id="ARBA00008044"/>
    </source>
</evidence>
<keyword evidence="3" id="KW-0539">Nucleus</keyword>
<reference evidence="5" key="2">
    <citation type="submission" date="2015-06" db="UniProtKB">
        <authorList>
            <consortium name="EnsemblMetazoa"/>
        </authorList>
    </citation>
    <scope>IDENTIFICATION</scope>
</reference>
<dbReference type="GO" id="GO:0003729">
    <property type="term" value="F:mRNA binding"/>
    <property type="evidence" value="ECO:0007669"/>
    <property type="project" value="TreeGrafter"/>
</dbReference>
<evidence type="ECO:0000313" key="5">
    <source>
        <dbReference type="EnsemblMetazoa" id="MESCA005263-PA"/>
    </source>
</evidence>
<name>T1GNV2_MEGSC</name>
<dbReference type="GO" id="GO:0000445">
    <property type="term" value="C:THO complex part of transcription export complex"/>
    <property type="evidence" value="ECO:0007669"/>
    <property type="project" value="TreeGrafter"/>
</dbReference>
<evidence type="ECO:0008006" key="7">
    <source>
        <dbReference type="Google" id="ProtNLM"/>
    </source>
</evidence>
<organism evidence="5 6">
    <name type="scientific">Megaselia scalaris</name>
    <name type="common">Humpbacked fly</name>
    <name type="synonym">Phora scalaris</name>
    <dbReference type="NCBI Taxonomy" id="36166"/>
    <lineage>
        <taxon>Eukaryota</taxon>
        <taxon>Metazoa</taxon>
        <taxon>Ecdysozoa</taxon>
        <taxon>Arthropoda</taxon>
        <taxon>Hexapoda</taxon>
        <taxon>Insecta</taxon>
        <taxon>Pterygota</taxon>
        <taxon>Neoptera</taxon>
        <taxon>Endopterygota</taxon>
        <taxon>Diptera</taxon>
        <taxon>Brachycera</taxon>
        <taxon>Muscomorpha</taxon>
        <taxon>Platypezoidea</taxon>
        <taxon>Phoridae</taxon>
        <taxon>Megaseliini</taxon>
        <taxon>Megaselia</taxon>
    </lineage>
</organism>
<evidence type="ECO:0000313" key="6">
    <source>
        <dbReference type="Proteomes" id="UP000015102"/>
    </source>
</evidence>
<sequence>MSDKKKRKISEVSEPLKPPKLYEEIIEHEEKESRERNGQEDFCLYQETCKKMSNFFDEIYEAKTKDGFKKSDIEEKHQECSMYFVLLKKLNRLEKYRTAEGRNSLQKEKSTVDSNRLHLQNLLYEASHLRREIEHCKLFKSQDEDIDLIPEDEFYKTALESISRPEKTKSDSHAKRLAQLQWELHQRKELASQCKEMSVLKEKVSKENLEKKNRLNSLVPCLGNLLKATKPLQIALGMEMEEEWEMQKTVKLLPRPLFLFLALSVTIEGDEEEARQIEEETLETEVPTPTQAADSDKEDDEDNGKSRKKKHHSVSGTTILTKEQIYEKKKQKLLKHHPLYVKFSIKGNKSNKNSSISINVHYFPSLNLISATSNVQTQNMGVTAGDIISTEKIVLGLYPDDFGEISPNPNSKFQLKEFDLSENDLLDYLKTNKFGKPFVWAQKLCGIDFINQNTFKEELIEHFVPEVVKKIKTKFNARLNLMKQICSLENKNIDLLTSDKDFSRVRISSSLVQWSSLSYDEFVNHPTSSKFTEMELATSHDIFTELLLQKNPVWTFCLSWNGVHTSENNPAVKDMEFWTNSLDTDQLSQSPETILCAQLARTMISFDIFLETEGPLYSPAEFTQDKTFLNAFSRRTQSRPYKLVDNGSNVIFKQIFE</sequence>